<sequence>MNRLINKLPIYERNSKVFQELMKAEELELDKIELDIEDLKKQLFIDTATWGLDLYEKELKIPIDLSKDLEERRGVIRSKWRGTGKVDKYLIKRVVDAYTNGNVDVSFNGKIVIKFTGIYGIPTNLNDVYKSLEDVSPAHLDIIYEFMYLYIKDIHEVMTIEELENTTLDKFAF</sequence>
<gene>
    <name evidence="1" type="ORF">TICRE_17840</name>
</gene>
<dbReference type="Pfam" id="PF10076">
    <property type="entry name" value="Phage_Mu_Gp48"/>
    <property type="match status" value="1"/>
</dbReference>
<evidence type="ECO:0000313" key="1">
    <source>
        <dbReference type="EMBL" id="OLS02232.1"/>
    </source>
</evidence>
<name>A0A1U7M4I9_TISCR</name>
<dbReference type="OrthoDB" id="1629754at2"/>
<protein>
    <recommendedName>
        <fullName evidence="3">Phage portal protein</fullName>
    </recommendedName>
</protein>
<organism evidence="1 2">
    <name type="scientific">Tissierella creatinophila DSM 6911</name>
    <dbReference type="NCBI Taxonomy" id="1123403"/>
    <lineage>
        <taxon>Bacteria</taxon>
        <taxon>Bacillati</taxon>
        <taxon>Bacillota</taxon>
        <taxon>Tissierellia</taxon>
        <taxon>Tissierellales</taxon>
        <taxon>Tissierellaceae</taxon>
        <taxon>Tissierella</taxon>
    </lineage>
</organism>
<comment type="caution">
    <text evidence="1">The sequence shown here is derived from an EMBL/GenBank/DDBJ whole genome shotgun (WGS) entry which is preliminary data.</text>
</comment>
<proteinExistence type="predicted"/>
<accession>A0A1U7M4I9</accession>
<dbReference type="AlphaFoldDB" id="A0A1U7M4I9"/>
<dbReference type="Proteomes" id="UP000186112">
    <property type="component" value="Unassembled WGS sequence"/>
</dbReference>
<reference evidence="1 2" key="1">
    <citation type="submission" date="2016-02" db="EMBL/GenBank/DDBJ databases">
        <title>Genome sequence of Tissierella creatinophila DSM 6911.</title>
        <authorList>
            <person name="Poehlein A."/>
            <person name="Daniel R."/>
        </authorList>
    </citation>
    <scope>NUCLEOTIDE SEQUENCE [LARGE SCALE GENOMIC DNA]</scope>
    <source>
        <strain evidence="1 2">DSM 6911</strain>
    </source>
</reference>
<keyword evidence="2" id="KW-1185">Reference proteome</keyword>
<dbReference type="EMBL" id="LTDM01000034">
    <property type="protein sequence ID" value="OLS02232.1"/>
    <property type="molecule type" value="Genomic_DNA"/>
</dbReference>
<dbReference type="InterPro" id="IPR018755">
    <property type="entry name" value="Phage_Mu_Gp48"/>
</dbReference>
<evidence type="ECO:0000313" key="2">
    <source>
        <dbReference type="Proteomes" id="UP000186112"/>
    </source>
</evidence>
<dbReference type="RefSeq" id="WP_075727240.1">
    <property type="nucleotide sequence ID" value="NZ_LTDM01000034.1"/>
</dbReference>
<evidence type="ECO:0008006" key="3">
    <source>
        <dbReference type="Google" id="ProtNLM"/>
    </source>
</evidence>